<evidence type="ECO:0000259" key="7">
    <source>
        <dbReference type="PROSITE" id="PS51709"/>
    </source>
</evidence>
<dbReference type="HAMAP" id="MF_00379">
    <property type="entry name" value="GTPase_MnmE"/>
    <property type="match status" value="1"/>
</dbReference>
<dbReference type="NCBIfam" id="TIGR00231">
    <property type="entry name" value="small_GTP"/>
    <property type="match status" value="1"/>
</dbReference>
<keyword evidence="4 5" id="KW-0342">GTP-binding</keyword>
<dbReference type="Gene3D" id="3.40.50.300">
    <property type="entry name" value="P-loop containing nucleotide triphosphate hydrolases"/>
    <property type="match status" value="1"/>
</dbReference>
<sequence>MLWKRSGFSALRPQHSRFLRASPPSSFSANPGHNSIYQQPLTLSNGQKQTIYALSTPPGKAGVAVIRISGPAVHTVRQRMLRPAGTVAQAPTPWRMERCQIRHPETQEILDDGLAVFFKGPKSFTTEDTLELHIHSGRAIISTVLAAVGRVESCRPAEPGEFTRRAFLGGRLDLTQVEGLKDLVNAETDGQRRLALMAARGASRNQYDILRNNTIHCLAMIEALIDFGEGEDIEEGVYERGRFLSDRKACHTHGVLTSQHTAREEVQALRAKIQGHLDDKRKGEILRTGIRLAIFGPPNAGKSSLLNFLAQRDAAIVTPIPGTTRDILELSLDINGLPIIVADTAGLRKTDQLVEKIGIDRAKKVVQTADATICVLSLPDALQVSDEGRAQLQIPTDIQSLINEKTFLLLNKSDLCSSSNGMCEALSSLSQRSWIASLNSLEGTVEFLNGLAQVLKQRYEVQSEYDSQMQDEAPLVTHARQRIHLESAVRHLDVFLETGAEDVVVGAEELRYASQEIGRISGLIDVEDVLDAVFRDFCIGK</sequence>
<comment type="caution">
    <text evidence="8">The sequence shown here is derived from an EMBL/GenBank/DDBJ whole genome shotgun (WGS) entry which is preliminary data.</text>
</comment>
<protein>
    <recommendedName>
        <fullName evidence="7">TrmE-type G domain-containing protein</fullName>
    </recommendedName>
</protein>
<evidence type="ECO:0000256" key="4">
    <source>
        <dbReference type="ARBA" id="ARBA00023134"/>
    </source>
</evidence>
<dbReference type="SUPFAM" id="SSF52540">
    <property type="entry name" value="P-loop containing nucleoside triphosphate hydrolases"/>
    <property type="match status" value="1"/>
</dbReference>
<dbReference type="InterPro" id="IPR006073">
    <property type="entry name" value="GTP-bd"/>
</dbReference>
<evidence type="ECO:0000256" key="5">
    <source>
        <dbReference type="RuleBase" id="RU003313"/>
    </source>
</evidence>
<dbReference type="Gene3D" id="1.20.120.430">
    <property type="entry name" value="tRNA modification GTPase MnmE domain 2"/>
    <property type="match status" value="1"/>
</dbReference>
<dbReference type="PANTHER" id="PTHR42714:SF2">
    <property type="entry name" value="TRNA MODIFICATION GTPASE GTPBP3, MITOCHONDRIAL"/>
    <property type="match status" value="1"/>
</dbReference>
<dbReference type="Pfam" id="PF01926">
    <property type="entry name" value="MMR_HSR1"/>
    <property type="match status" value="1"/>
</dbReference>
<dbReference type="NCBIfam" id="NF003661">
    <property type="entry name" value="PRK05291.1-3"/>
    <property type="match status" value="1"/>
</dbReference>
<gene>
    <name evidence="8" type="ORF">HGRIS_009146</name>
</gene>
<keyword evidence="2 5" id="KW-0819">tRNA processing</keyword>
<evidence type="ECO:0000256" key="1">
    <source>
        <dbReference type="ARBA" id="ARBA00011043"/>
    </source>
</evidence>
<keyword evidence="3 5" id="KW-0547">Nucleotide-binding</keyword>
<dbReference type="Pfam" id="PF12631">
    <property type="entry name" value="MnmE_helical"/>
    <property type="match status" value="1"/>
</dbReference>
<organism evidence="8 9">
    <name type="scientific">Hohenbuehelia grisea</name>
    <dbReference type="NCBI Taxonomy" id="104357"/>
    <lineage>
        <taxon>Eukaryota</taxon>
        <taxon>Fungi</taxon>
        <taxon>Dikarya</taxon>
        <taxon>Basidiomycota</taxon>
        <taxon>Agaricomycotina</taxon>
        <taxon>Agaricomycetes</taxon>
        <taxon>Agaricomycetidae</taxon>
        <taxon>Agaricales</taxon>
        <taxon>Pleurotineae</taxon>
        <taxon>Pleurotaceae</taxon>
        <taxon>Hohenbuehelia</taxon>
    </lineage>
</organism>
<reference evidence="9" key="1">
    <citation type="submission" date="2024-06" db="EMBL/GenBank/DDBJ databases">
        <title>Multi-omics analyses provide insights into the biosynthesis of the anticancer antibiotic pleurotin in Hohenbuehelia grisea.</title>
        <authorList>
            <person name="Weaver J.A."/>
            <person name="Alberti F."/>
        </authorList>
    </citation>
    <scope>NUCLEOTIDE SEQUENCE [LARGE SCALE GENOMIC DNA]</scope>
    <source>
        <strain evidence="9">T-177</strain>
    </source>
</reference>
<dbReference type="NCBIfam" id="TIGR00450">
    <property type="entry name" value="mnmE_trmE_thdF"/>
    <property type="match status" value="1"/>
</dbReference>
<dbReference type="InterPro" id="IPR005225">
    <property type="entry name" value="Small_GTP-bd"/>
</dbReference>
<dbReference type="InterPro" id="IPR027417">
    <property type="entry name" value="P-loop_NTPase"/>
</dbReference>
<proteinExistence type="inferred from homology"/>
<dbReference type="Pfam" id="PF10396">
    <property type="entry name" value="TrmE_N"/>
    <property type="match status" value="1"/>
</dbReference>
<dbReference type="InterPro" id="IPR027266">
    <property type="entry name" value="TrmE/GcvT-like"/>
</dbReference>
<dbReference type="PANTHER" id="PTHR42714">
    <property type="entry name" value="TRNA MODIFICATION GTPASE GTPBP3"/>
    <property type="match status" value="1"/>
</dbReference>
<keyword evidence="9" id="KW-1185">Reference proteome</keyword>
<comment type="similarity">
    <text evidence="1 5">Belongs to the TRAFAC class TrmE-Era-EngA-EngB-Septin-like GTPase superfamily. TrmE GTPase family.</text>
</comment>
<evidence type="ECO:0000313" key="8">
    <source>
        <dbReference type="EMBL" id="KAL0949053.1"/>
    </source>
</evidence>
<evidence type="ECO:0000256" key="6">
    <source>
        <dbReference type="SAM" id="MobiDB-lite"/>
    </source>
</evidence>
<name>A0ABR3J0B9_9AGAR</name>
<dbReference type="InterPro" id="IPR018948">
    <property type="entry name" value="GTP-bd_TrmE_N"/>
</dbReference>
<evidence type="ECO:0000256" key="2">
    <source>
        <dbReference type="ARBA" id="ARBA00022694"/>
    </source>
</evidence>
<dbReference type="Proteomes" id="UP001556367">
    <property type="component" value="Unassembled WGS sequence"/>
</dbReference>
<dbReference type="InterPro" id="IPR027368">
    <property type="entry name" value="MnmE_dom2"/>
</dbReference>
<feature type="compositionally biased region" description="Polar residues" evidence="6">
    <location>
        <begin position="23"/>
        <end position="39"/>
    </location>
</feature>
<dbReference type="EMBL" id="JASNQZ010000012">
    <property type="protein sequence ID" value="KAL0949053.1"/>
    <property type="molecule type" value="Genomic_DNA"/>
</dbReference>
<dbReference type="InterPro" id="IPR025867">
    <property type="entry name" value="MnmE_helical"/>
</dbReference>
<dbReference type="CDD" id="cd14858">
    <property type="entry name" value="TrmE_N"/>
    <property type="match status" value="1"/>
</dbReference>
<dbReference type="Gene3D" id="3.30.1360.120">
    <property type="entry name" value="Probable tRNA modification gtpase trme, domain 1"/>
    <property type="match status" value="1"/>
</dbReference>
<dbReference type="PROSITE" id="PS51709">
    <property type="entry name" value="G_TRME"/>
    <property type="match status" value="1"/>
</dbReference>
<dbReference type="InterPro" id="IPR004520">
    <property type="entry name" value="GTPase_MnmE"/>
</dbReference>
<accession>A0ABR3J0B9</accession>
<dbReference type="CDD" id="cd04164">
    <property type="entry name" value="trmE"/>
    <property type="match status" value="1"/>
</dbReference>
<dbReference type="InterPro" id="IPR031168">
    <property type="entry name" value="G_TrmE"/>
</dbReference>
<evidence type="ECO:0000313" key="9">
    <source>
        <dbReference type="Proteomes" id="UP001556367"/>
    </source>
</evidence>
<feature type="domain" description="TrmE-type G" evidence="7">
    <location>
        <begin position="289"/>
        <end position="460"/>
    </location>
</feature>
<evidence type="ECO:0000256" key="3">
    <source>
        <dbReference type="ARBA" id="ARBA00022741"/>
    </source>
</evidence>
<feature type="region of interest" description="Disordered" evidence="6">
    <location>
        <begin position="19"/>
        <end position="39"/>
    </location>
</feature>